<evidence type="ECO:0000313" key="11">
    <source>
        <dbReference type="Proteomes" id="UP000077071"/>
    </source>
</evidence>
<feature type="transmembrane region" description="Helical" evidence="8">
    <location>
        <begin position="320"/>
        <end position="340"/>
    </location>
</feature>
<dbReference type="InterPro" id="IPR001296">
    <property type="entry name" value="Glyco_trans_1"/>
</dbReference>
<dbReference type="GO" id="GO:0005886">
    <property type="term" value="C:plasma membrane"/>
    <property type="evidence" value="ECO:0007669"/>
    <property type="project" value="UniProtKB-SubCell"/>
</dbReference>
<feature type="transmembrane region" description="Helical" evidence="8">
    <location>
        <begin position="43"/>
        <end position="67"/>
    </location>
</feature>
<feature type="domain" description="Glycosyl transferase family 1" evidence="9">
    <location>
        <begin position="691"/>
        <end position="841"/>
    </location>
</feature>
<feature type="transmembrane region" description="Helical" evidence="8">
    <location>
        <begin position="103"/>
        <end position="123"/>
    </location>
</feature>
<feature type="transmembrane region" description="Helical" evidence="8">
    <location>
        <begin position="12"/>
        <end position="31"/>
    </location>
</feature>
<dbReference type="GO" id="GO:0016757">
    <property type="term" value="F:glycosyltransferase activity"/>
    <property type="evidence" value="ECO:0007669"/>
    <property type="project" value="InterPro"/>
</dbReference>
<dbReference type="Gene3D" id="3.40.50.2000">
    <property type="entry name" value="Glycogen Phosphorylase B"/>
    <property type="match status" value="1"/>
</dbReference>
<evidence type="ECO:0000256" key="7">
    <source>
        <dbReference type="ARBA" id="ARBA00023136"/>
    </source>
</evidence>
<dbReference type="NCBIfam" id="NF007773">
    <property type="entry name" value="PRK10459.1"/>
    <property type="match status" value="1"/>
</dbReference>
<dbReference type="CDD" id="cd13127">
    <property type="entry name" value="MATE_tuaB_like"/>
    <property type="match status" value="1"/>
</dbReference>
<evidence type="ECO:0000256" key="2">
    <source>
        <dbReference type="ARBA" id="ARBA00007430"/>
    </source>
</evidence>
<protein>
    <recommendedName>
        <fullName evidence="9">Glycosyl transferase family 1 domain-containing protein</fullName>
    </recommendedName>
</protein>
<evidence type="ECO:0000256" key="6">
    <source>
        <dbReference type="ARBA" id="ARBA00022989"/>
    </source>
</evidence>
<evidence type="ECO:0000313" key="10">
    <source>
        <dbReference type="EMBL" id="AND16862.1"/>
    </source>
</evidence>
<reference evidence="10 11" key="1">
    <citation type="submission" date="2016-05" db="EMBL/GenBank/DDBJ databases">
        <title>Complete genome sequence of Rathayibacter tritici NCPPB 1953.</title>
        <authorList>
            <person name="Park J."/>
            <person name="Lee H.-H."/>
            <person name="Lee S.-W."/>
            <person name="Seo Y.-S."/>
        </authorList>
    </citation>
    <scope>NUCLEOTIDE SEQUENCE [LARGE SCALE GENOMIC DNA]</scope>
    <source>
        <strain evidence="10 11">NCPPB 1953</strain>
    </source>
</reference>
<evidence type="ECO:0000256" key="3">
    <source>
        <dbReference type="ARBA" id="ARBA00022475"/>
    </source>
</evidence>
<feature type="transmembrane region" description="Helical" evidence="8">
    <location>
        <begin position="170"/>
        <end position="189"/>
    </location>
</feature>
<keyword evidence="5 8" id="KW-0812">Transmembrane</keyword>
<comment type="similarity">
    <text evidence="2">Belongs to the polysaccharide synthase family.</text>
</comment>
<evidence type="ECO:0000256" key="5">
    <source>
        <dbReference type="ARBA" id="ARBA00022692"/>
    </source>
</evidence>
<organism evidence="10 11">
    <name type="scientific">Rathayibacter tritici</name>
    <dbReference type="NCBI Taxonomy" id="33888"/>
    <lineage>
        <taxon>Bacteria</taxon>
        <taxon>Bacillati</taxon>
        <taxon>Actinomycetota</taxon>
        <taxon>Actinomycetes</taxon>
        <taxon>Micrococcales</taxon>
        <taxon>Microbacteriaceae</taxon>
        <taxon>Rathayibacter</taxon>
    </lineage>
</organism>
<accession>A0A160KSX1</accession>
<keyword evidence="4" id="KW-0808">Transferase</keyword>
<gene>
    <name evidence="10" type="ORF">A6122_1731</name>
</gene>
<evidence type="ECO:0000259" key="9">
    <source>
        <dbReference type="Pfam" id="PF00534"/>
    </source>
</evidence>
<dbReference type="AlphaFoldDB" id="A0A160KSX1"/>
<dbReference type="CDD" id="cd03801">
    <property type="entry name" value="GT4_PimA-like"/>
    <property type="match status" value="1"/>
</dbReference>
<keyword evidence="6 8" id="KW-1133">Transmembrane helix</keyword>
<feature type="transmembrane region" description="Helical" evidence="8">
    <location>
        <begin position="386"/>
        <end position="406"/>
    </location>
</feature>
<sequence>MSLRRTTVDATTWTAISFAVALVVQLGQFALLARLLDASEMGIIAIVGLLNAFVDIFLGMGVAQAIIQRRRATSFELSSVFWLNLSVGLAVTGVVFLTAGPIAALLGSAVAAPVLSVASLVFVGSAAGQVPRAVLEKGIRFKAVAVSETVSLMGGFAVTILLAFSGSGALSYAWGLVATAALRSALALLQARRWFRLRLRFRIRETTRFLSFGVFQTLDGIVNYLGSNASSLAIGRLLGPAQLGGYTLGYNLAVNLPARVNPIVTRVMFPVFSSIQHDRDRVARNYLSVTAVLSMASIPPLTLVALRSEDIVRLFYGPDWGWIAGMTSALTVVGAVRAIGNPVGFILMAMDRVRFGLVVNIAKTAITIPLIVGGGVLFGLDGLIGGLLVSSAIGFLVTYGVLRVVLGVRPGAFLRACVAGPLLAAPMAAVLVLLRLLPEGSLLRLFPVELALAGLVLAATVLLAPGRDLADARSLVLSRLPARFRPRSTDPVDVAVVLAAEERFDGSGGAVATWVRETVSRSQLRIVVHAPWSTPTPGIDVARHRLYRRVYSAQRRAALLLARRRDSDPAAQLRRLSLGGRPWLLHLAPALRRVPTVWIHNRPRYAVRLRRLGYRGRIVAHQHNDLLDHLPPDPIAARPYLDAVDEWIFCSEFLRERAVERYGLLATAVLHNGVVPAVDSAPRPFGPVLEAVFAGRLVPEKGAREAVEIVQKLNACGRDELRLVIAGASGLGDDATPTAYVRALDEAVSALPGTVRRLPFLRHEDLLELFASSALLLYPCRWDEPFGMVVVEALSRGIPVLTVERGGIPEILRTPAGVIDGSVLVAAGTEEEVAAAMIQALPRLLADLRDPIRREEIAAASRRRAAVFGWPDVARRADELLSSPRV</sequence>
<dbReference type="PANTHER" id="PTHR30250:SF10">
    <property type="entry name" value="LIPOPOLYSACCHARIDE BIOSYNTHESIS PROTEIN WZXC"/>
    <property type="match status" value="1"/>
</dbReference>
<evidence type="ECO:0000256" key="8">
    <source>
        <dbReference type="SAM" id="Phobius"/>
    </source>
</evidence>
<evidence type="ECO:0000256" key="1">
    <source>
        <dbReference type="ARBA" id="ARBA00004651"/>
    </source>
</evidence>
<dbReference type="OrthoDB" id="9809227at2"/>
<feature type="transmembrane region" description="Helical" evidence="8">
    <location>
        <begin position="143"/>
        <end position="164"/>
    </location>
</feature>
<dbReference type="Proteomes" id="UP000077071">
    <property type="component" value="Chromosome"/>
</dbReference>
<dbReference type="RefSeq" id="WP_068254025.1">
    <property type="nucleotide sequence ID" value="NZ_CP015515.1"/>
</dbReference>
<proteinExistence type="inferred from homology"/>
<dbReference type="PATRIC" id="fig|33888.3.peg.1907"/>
<dbReference type="STRING" id="33888.A6122_1731"/>
<keyword evidence="11" id="KW-1185">Reference proteome</keyword>
<dbReference type="EMBL" id="CP015515">
    <property type="protein sequence ID" value="AND16862.1"/>
    <property type="molecule type" value="Genomic_DNA"/>
</dbReference>
<name>A0A160KSX1_9MICO</name>
<evidence type="ECO:0000256" key="4">
    <source>
        <dbReference type="ARBA" id="ARBA00022679"/>
    </source>
</evidence>
<feature type="transmembrane region" description="Helical" evidence="8">
    <location>
        <begin position="361"/>
        <end position="380"/>
    </location>
</feature>
<keyword evidence="3" id="KW-1003">Cell membrane</keyword>
<keyword evidence="7 8" id="KW-0472">Membrane</keyword>
<dbReference type="PANTHER" id="PTHR30250">
    <property type="entry name" value="PST FAMILY PREDICTED COLANIC ACID TRANSPORTER"/>
    <property type="match status" value="1"/>
</dbReference>
<dbReference type="Pfam" id="PF13440">
    <property type="entry name" value="Polysacc_synt_3"/>
    <property type="match status" value="1"/>
</dbReference>
<dbReference type="KEGG" id="rtn:A6122_1731"/>
<feature type="transmembrane region" description="Helical" evidence="8">
    <location>
        <begin position="413"/>
        <end position="437"/>
    </location>
</feature>
<comment type="subcellular location">
    <subcellularLocation>
        <location evidence="1">Cell membrane</location>
        <topology evidence="1">Multi-pass membrane protein</topology>
    </subcellularLocation>
</comment>
<dbReference type="Pfam" id="PF00534">
    <property type="entry name" value="Glycos_transf_1"/>
    <property type="match status" value="1"/>
</dbReference>
<feature type="transmembrane region" description="Helical" evidence="8">
    <location>
        <begin position="286"/>
        <end position="308"/>
    </location>
</feature>
<dbReference type="InterPro" id="IPR050833">
    <property type="entry name" value="Poly_Biosynth_Transport"/>
</dbReference>
<dbReference type="SUPFAM" id="SSF53756">
    <property type="entry name" value="UDP-Glycosyltransferase/glycogen phosphorylase"/>
    <property type="match status" value="1"/>
</dbReference>
<feature type="transmembrane region" description="Helical" evidence="8">
    <location>
        <begin position="79"/>
        <end position="97"/>
    </location>
</feature>